<feature type="region of interest" description="Disordered" evidence="1">
    <location>
        <begin position="1"/>
        <end position="58"/>
    </location>
</feature>
<feature type="compositionally biased region" description="Polar residues" evidence="1">
    <location>
        <begin position="153"/>
        <end position="168"/>
    </location>
</feature>
<gene>
    <name evidence="2" type="ORF">cyc_04101</name>
</gene>
<dbReference type="AlphaFoldDB" id="A0A1D3D6I9"/>
<dbReference type="Proteomes" id="UP000095192">
    <property type="component" value="Unassembled WGS sequence"/>
</dbReference>
<reference evidence="2 3" key="1">
    <citation type="journal article" date="2016" name="BMC Genomics">
        <title>Comparative genomics reveals Cyclospora cayetanensis possesses coccidia-like metabolism and invasion components but unique surface antigens.</title>
        <authorList>
            <person name="Liu S."/>
            <person name="Wang L."/>
            <person name="Zheng H."/>
            <person name="Xu Z."/>
            <person name="Roellig D.M."/>
            <person name="Li N."/>
            <person name="Frace M.A."/>
            <person name="Tang K."/>
            <person name="Arrowood M.J."/>
            <person name="Moss D.M."/>
            <person name="Zhang L."/>
            <person name="Feng Y."/>
            <person name="Xiao L."/>
        </authorList>
    </citation>
    <scope>NUCLEOTIDE SEQUENCE [LARGE SCALE GENOMIC DNA]</scope>
    <source>
        <strain evidence="2 3">CHN_HEN01</strain>
    </source>
</reference>
<protein>
    <submittedName>
        <fullName evidence="2">Uncharacterized protein</fullName>
    </submittedName>
</protein>
<feature type="region of interest" description="Disordered" evidence="1">
    <location>
        <begin position="132"/>
        <end position="172"/>
    </location>
</feature>
<feature type="compositionally biased region" description="Pro residues" evidence="1">
    <location>
        <begin position="1"/>
        <end position="10"/>
    </location>
</feature>
<accession>A0A1D3D6I9</accession>
<dbReference type="InParanoid" id="A0A1D3D6I9"/>
<feature type="compositionally biased region" description="Low complexity" evidence="1">
    <location>
        <begin position="41"/>
        <end position="50"/>
    </location>
</feature>
<feature type="compositionally biased region" description="Low complexity" evidence="1">
    <location>
        <begin position="136"/>
        <end position="152"/>
    </location>
</feature>
<name>A0A1D3D6I9_9EIME</name>
<comment type="caution">
    <text evidence="2">The sequence shown here is derived from an EMBL/GenBank/DDBJ whole genome shotgun (WGS) entry which is preliminary data.</text>
</comment>
<sequence length="416" mass="44617">MEGHPAPVPGKPRNSPTDSMNRPWEPARASESATDLLALGSSEASNAPAASLPPPEDAAAEGTAAAVGWAPRSSLLSIRHMEDGLPFLFQASPFSLLCQDFFSQQRIPPQLVLPNGDIAIGVAVNRLRPPPEGNLSSASADSGGVAAGASSDNLAATSGSSEPSSPQTDFDRLNQLRHGPVIVYATKPNSRRRAGVSGWCLLVVVRVLRCCRGHLYFPGVLERLPGFPSSIQWMASRAVNVPFRLRLQFSCLDRRLCALYAAVEEDGNHPDYAHCGFRADTASILLLPHHNFGSAVLRYFLLFGGCLNPPGELLHLPHLLRIPLTWSLVLLRTVALLLPLLLRTVTLFAVTDSKSIGVAVVAESNTRCISVHGRTVRLSVYVRPASSALCDSGRRSMRITVLQCFLTPCGSGTVKQ</sequence>
<evidence type="ECO:0000256" key="1">
    <source>
        <dbReference type="SAM" id="MobiDB-lite"/>
    </source>
</evidence>
<organism evidence="2 3">
    <name type="scientific">Cyclospora cayetanensis</name>
    <dbReference type="NCBI Taxonomy" id="88456"/>
    <lineage>
        <taxon>Eukaryota</taxon>
        <taxon>Sar</taxon>
        <taxon>Alveolata</taxon>
        <taxon>Apicomplexa</taxon>
        <taxon>Conoidasida</taxon>
        <taxon>Coccidia</taxon>
        <taxon>Eucoccidiorida</taxon>
        <taxon>Eimeriorina</taxon>
        <taxon>Eimeriidae</taxon>
        <taxon>Cyclospora</taxon>
    </lineage>
</organism>
<dbReference type="EMBL" id="JROU02000521">
    <property type="protein sequence ID" value="OEH79058.1"/>
    <property type="molecule type" value="Genomic_DNA"/>
</dbReference>
<dbReference type="VEuPathDB" id="ToxoDB:cyc_04101"/>
<evidence type="ECO:0000313" key="2">
    <source>
        <dbReference type="EMBL" id="OEH79058.1"/>
    </source>
</evidence>
<evidence type="ECO:0000313" key="3">
    <source>
        <dbReference type="Proteomes" id="UP000095192"/>
    </source>
</evidence>
<proteinExistence type="predicted"/>
<keyword evidence="3" id="KW-1185">Reference proteome</keyword>